<evidence type="ECO:0000256" key="3">
    <source>
        <dbReference type="ARBA" id="ARBA00022692"/>
    </source>
</evidence>
<gene>
    <name evidence="8" type="ORF">JDP02_09990</name>
</gene>
<evidence type="ECO:0000256" key="2">
    <source>
        <dbReference type="ARBA" id="ARBA00022475"/>
    </source>
</evidence>
<dbReference type="InterPro" id="IPR011701">
    <property type="entry name" value="MFS"/>
</dbReference>
<proteinExistence type="predicted"/>
<keyword evidence="3 6" id="KW-0812">Transmembrane</keyword>
<dbReference type="InterPro" id="IPR020846">
    <property type="entry name" value="MFS_dom"/>
</dbReference>
<feature type="transmembrane region" description="Helical" evidence="6">
    <location>
        <begin position="234"/>
        <end position="252"/>
    </location>
</feature>
<protein>
    <submittedName>
        <fullName evidence="8">MFS transporter</fullName>
    </submittedName>
</protein>
<dbReference type="RefSeq" id="WP_005328255.1">
    <property type="nucleotide sequence ID" value="NZ_JAEHFL010000015.1"/>
</dbReference>
<name>A0A8I1HS07_9CORY</name>
<feature type="domain" description="Major facilitator superfamily (MFS) profile" evidence="7">
    <location>
        <begin position="4"/>
        <end position="374"/>
    </location>
</feature>
<dbReference type="InterPro" id="IPR050189">
    <property type="entry name" value="MFS_Efflux_Transporters"/>
</dbReference>
<dbReference type="GO" id="GO:0022857">
    <property type="term" value="F:transmembrane transporter activity"/>
    <property type="evidence" value="ECO:0007669"/>
    <property type="project" value="InterPro"/>
</dbReference>
<dbReference type="PROSITE" id="PS50850">
    <property type="entry name" value="MFS"/>
    <property type="match status" value="1"/>
</dbReference>
<dbReference type="Pfam" id="PF07690">
    <property type="entry name" value="MFS_1"/>
    <property type="match status" value="1"/>
</dbReference>
<dbReference type="GO" id="GO:0005886">
    <property type="term" value="C:plasma membrane"/>
    <property type="evidence" value="ECO:0007669"/>
    <property type="project" value="UniProtKB-SubCell"/>
</dbReference>
<evidence type="ECO:0000313" key="9">
    <source>
        <dbReference type="Proteomes" id="UP000603369"/>
    </source>
</evidence>
<keyword evidence="9" id="KW-1185">Reference proteome</keyword>
<feature type="transmembrane region" description="Helical" evidence="6">
    <location>
        <begin position="39"/>
        <end position="58"/>
    </location>
</feature>
<feature type="transmembrane region" description="Helical" evidence="6">
    <location>
        <begin position="351"/>
        <end position="371"/>
    </location>
</feature>
<evidence type="ECO:0000259" key="7">
    <source>
        <dbReference type="PROSITE" id="PS50850"/>
    </source>
</evidence>
<keyword evidence="5 6" id="KW-0472">Membrane</keyword>
<evidence type="ECO:0000256" key="4">
    <source>
        <dbReference type="ARBA" id="ARBA00022989"/>
    </source>
</evidence>
<reference evidence="8 9" key="1">
    <citation type="submission" date="2020-12" db="EMBL/GenBank/DDBJ databases">
        <title>Draft genome sequence of the commensal strain Corynebacterium tuberculostearicum MFP09/CIP 102622 isolated from human skin.</title>
        <authorList>
            <person name="Boukerb A.M."/>
            <person name="Janvier X."/>
            <person name="Feuilloley M.G.J."/>
            <person name="Groboillot A."/>
        </authorList>
    </citation>
    <scope>NUCLEOTIDE SEQUENCE [LARGE SCALE GENOMIC DNA]</scope>
    <source>
        <strain evidence="8 9">CIP 102622</strain>
    </source>
</reference>
<comment type="subcellular location">
    <subcellularLocation>
        <location evidence="1">Cell membrane</location>
        <topology evidence="1">Multi-pass membrane protein</topology>
    </subcellularLocation>
</comment>
<keyword evidence="2" id="KW-1003">Cell membrane</keyword>
<organism evidence="8 9">
    <name type="scientific">Corynebacterium tuberculostearicum</name>
    <dbReference type="NCBI Taxonomy" id="38304"/>
    <lineage>
        <taxon>Bacteria</taxon>
        <taxon>Bacillati</taxon>
        <taxon>Actinomycetota</taxon>
        <taxon>Actinomycetes</taxon>
        <taxon>Mycobacteriales</taxon>
        <taxon>Corynebacteriaceae</taxon>
        <taxon>Corynebacterium</taxon>
    </lineage>
</organism>
<dbReference type="PANTHER" id="PTHR43124">
    <property type="entry name" value="PURINE EFFLUX PUMP PBUE"/>
    <property type="match status" value="1"/>
</dbReference>
<dbReference type="AlphaFoldDB" id="A0A8I1HS07"/>
<accession>A0A8I1HS07</accession>
<evidence type="ECO:0000256" key="6">
    <source>
        <dbReference type="SAM" id="Phobius"/>
    </source>
</evidence>
<dbReference type="InterPro" id="IPR036259">
    <property type="entry name" value="MFS_trans_sf"/>
</dbReference>
<feature type="transmembrane region" description="Helical" evidence="6">
    <location>
        <begin position="127"/>
        <end position="147"/>
    </location>
</feature>
<dbReference type="Gene3D" id="1.20.1250.20">
    <property type="entry name" value="MFS general substrate transporter like domains"/>
    <property type="match status" value="1"/>
</dbReference>
<feature type="transmembrane region" description="Helical" evidence="6">
    <location>
        <begin position="153"/>
        <end position="175"/>
    </location>
</feature>
<dbReference type="PANTHER" id="PTHR43124:SF10">
    <property type="entry name" value="PURINE EFFLUX PUMP PBUE"/>
    <property type="match status" value="1"/>
</dbReference>
<feature type="transmembrane region" description="Helical" evidence="6">
    <location>
        <begin position="94"/>
        <end position="115"/>
    </location>
</feature>
<dbReference type="SUPFAM" id="SSF103473">
    <property type="entry name" value="MFS general substrate transporter"/>
    <property type="match status" value="1"/>
</dbReference>
<evidence type="ECO:0000313" key="8">
    <source>
        <dbReference type="EMBL" id="MBK3428831.1"/>
    </source>
</evidence>
<evidence type="ECO:0000256" key="1">
    <source>
        <dbReference type="ARBA" id="ARBA00004651"/>
    </source>
</evidence>
<comment type="caution">
    <text evidence="8">The sequence shown here is derived from an EMBL/GenBank/DDBJ whole genome shotgun (WGS) entry which is preliminary data.</text>
</comment>
<dbReference type="EMBL" id="JAEHFL010000015">
    <property type="protein sequence ID" value="MBK3428831.1"/>
    <property type="molecule type" value="Genomic_DNA"/>
</dbReference>
<dbReference type="Proteomes" id="UP000603369">
    <property type="component" value="Unassembled WGS sequence"/>
</dbReference>
<evidence type="ECO:0000256" key="5">
    <source>
        <dbReference type="ARBA" id="ARBA00023136"/>
    </source>
</evidence>
<feature type="transmembrane region" description="Helical" evidence="6">
    <location>
        <begin position="202"/>
        <end position="222"/>
    </location>
</feature>
<sequence>MLKQLWPLVLGSVALGLDAYVIAGLLSQIANDLGTSGSVIGLGVTAFTGAYAISGPLFSGRAGKDPRSGLLGAVAVFSLANVVTAVSPTVSVFLVSRLIAGAAAGIYSPLSSAVAGMSVPAKYRGRALSMVLAGLAVGTVVGVPVGLGVAKQLGWRATIGLVSAIGIVALAGLALRKASVVPAVPSSSLGQRLRVIGRVDNFLTILVTFFVGVGSLGLYTYIPVVLDRVQVDTIAGIWVWGIGGAAGAFGIGRVLDKVNSSRKLTVIIIALLVTDFALLLLFPSSHVVAVVCLFAWGLLGWSSMAPQQHSMLSANPDEGATAVAANASANYLGSAVGSAVGGLLLPSSTGILLGALGAVLVGIVCSIGASASSRSHTGDNVN</sequence>
<feature type="transmembrane region" description="Helical" evidence="6">
    <location>
        <begin position="70"/>
        <end position="88"/>
    </location>
</feature>
<keyword evidence="4 6" id="KW-1133">Transmembrane helix</keyword>